<comment type="similarity">
    <text evidence="4">Belongs to the BamE family.</text>
</comment>
<evidence type="ECO:0000256" key="5">
    <source>
        <dbReference type="SAM" id="MobiDB-lite"/>
    </source>
</evidence>
<keyword evidence="4" id="KW-0449">Lipoprotein</keyword>
<dbReference type="Pfam" id="PF04355">
    <property type="entry name" value="BamE"/>
    <property type="match status" value="1"/>
</dbReference>
<evidence type="ECO:0000259" key="6">
    <source>
        <dbReference type="Pfam" id="PF04355"/>
    </source>
</evidence>
<name>A0A556RTC6_9GAMM</name>
<keyword evidence="2 4" id="KW-0472">Membrane</keyword>
<dbReference type="GO" id="GO:0043165">
    <property type="term" value="P:Gram-negative-bacterium-type cell outer membrane assembly"/>
    <property type="evidence" value="ECO:0007669"/>
    <property type="project" value="UniProtKB-UniRule"/>
</dbReference>
<comment type="subunit">
    <text evidence="4">Part of the Bam complex.</text>
</comment>
<feature type="region of interest" description="Disordered" evidence="5">
    <location>
        <begin position="120"/>
        <end position="153"/>
    </location>
</feature>
<feature type="compositionally biased region" description="Low complexity" evidence="5">
    <location>
        <begin position="139"/>
        <end position="153"/>
    </location>
</feature>
<dbReference type="PANTHER" id="PTHR37482:SF1">
    <property type="entry name" value="OUTER MEMBRANE PROTEIN ASSEMBLY FACTOR BAME"/>
    <property type="match status" value="1"/>
</dbReference>
<dbReference type="GO" id="GO:0030674">
    <property type="term" value="F:protein-macromolecule adaptor activity"/>
    <property type="evidence" value="ECO:0007669"/>
    <property type="project" value="TreeGrafter"/>
</dbReference>
<dbReference type="Gene3D" id="3.30.1450.10">
    <property type="match status" value="1"/>
</dbReference>
<dbReference type="EMBL" id="VMHL01000001">
    <property type="protein sequence ID" value="TSJ92149.1"/>
    <property type="molecule type" value="Genomic_DNA"/>
</dbReference>
<comment type="caution">
    <text evidence="7">The sequence shown here is derived from an EMBL/GenBank/DDBJ whole genome shotgun (WGS) entry which is preliminary data.</text>
</comment>
<keyword evidence="1 4" id="KW-0732">Signal</keyword>
<dbReference type="Proteomes" id="UP000319138">
    <property type="component" value="Unassembled WGS sequence"/>
</dbReference>
<feature type="domain" description="Outer membrane protein assembly factor BamE" evidence="6">
    <location>
        <begin position="35"/>
        <end position="104"/>
    </location>
</feature>
<accession>A0A556RTC6</accession>
<evidence type="ECO:0000256" key="2">
    <source>
        <dbReference type="ARBA" id="ARBA00023136"/>
    </source>
</evidence>
<dbReference type="AlphaFoldDB" id="A0A556RTC6"/>
<dbReference type="GO" id="GO:0051205">
    <property type="term" value="P:protein insertion into membrane"/>
    <property type="evidence" value="ECO:0007669"/>
    <property type="project" value="UniProtKB-UniRule"/>
</dbReference>
<dbReference type="GO" id="GO:1990063">
    <property type="term" value="C:Bam protein complex"/>
    <property type="evidence" value="ECO:0007669"/>
    <property type="project" value="TreeGrafter"/>
</dbReference>
<gene>
    <name evidence="4 7" type="primary">bamE</name>
    <name evidence="7" type="ORF">FPQ14_02555</name>
</gene>
<dbReference type="RefSeq" id="WP_086358074.1">
    <property type="nucleotide sequence ID" value="NZ_VMHL01000001.1"/>
</dbReference>
<dbReference type="PANTHER" id="PTHR37482">
    <property type="entry name" value="OUTER MEMBRANE PROTEIN ASSEMBLY FACTOR BAME"/>
    <property type="match status" value="1"/>
</dbReference>
<comment type="subcellular location">
    <subcellularLocation>
        <location evidence="4">Cell outer membrane</location>
        <topology evidence="4">Lipid-anchor</topology>
    </subcellularLocation>
</comment>
<proteinExistence type="inferred from homology"/>
<evidence type="ECO:0000256" key="1">
    <source>
        <dbReference type="ARBA" id="ARBA00022729"/>
    </source>
</evidence>
<sequence length="153" mass="17139">MPFRKSILLSIMTGILLTGCSLVDRWVYRPDINQGNYITQDAIELLQVGQTKDQVVFIMGSPMLTSSFGGNVWYYVFRQQPQHGNLSQITYAVYFNEMGVVSDIKTSTLEGSLSLEEMNKQGISDPIEIKSDDDNPNNQQPSETSSESESQSE</sequence>
<dbReference type="PROSITE" id="PS51257">
    <property type="entry name" value="PROKAR_LIPOPROTEIN"/>
    <property type="match status" value="1"/>
</dbReference>
<dbReference type="NCBIfam" id="NF008585">
    <property type="entry name" value="PRK11548.1"/>
    <property type="match status" value="1"/>
</dbReference>
<dbReference type="InterPro" id="IPR026592">
    <property type="entry name" value="BamE"/>
</dbReference>
<keyword evidence="4" id="KW-0564">Palmitate</keyword>
<protein>
    <recommendedName>
        <fullName evidence="4">Outer membrane protein assembly factor BamE</fullName>
    </recommendedName>
</protein>
<evidence type="ECO:0000313" key="7">
    <source>
        <dbReference type="EMBL" id="TSJ92149.1"/>
    </source>
</evidence>
<keyword evidence="3 4" id="KW-0998">Cell outer membrane</keyword>
<dbReference type="InterPro" id="IPR007450">
    <property type="entry name" value="BamE_dom"/>
</dbReference>
<comment type="function">
    <text evidence="4">Part of the outer membrane protein assembly complex, which is involved in assembly and insertion of beta-barrel proteins into the outer membrane.</text>
</comment>
<evidence type="ECO:0000313" key="8">
    <source>
        <dbReference type="Proteomes" id="UP000319138"/>
    </source>
</evidence>
<evidence type="ECO:0000256" key="3">
    <source>
        <dbReference type="ARBA" id="ARBA00023237"/>
    </source>
</evidence>
<reference evidence="7 8" key="1">
    <citation type="submission" date="2019-07" db="EMBL/GenBank/DDBJ databases">
        <title>Gilliamella genomes.</title>
        <authorList>
            <person name="Zheng H."/>
        </authorList>
    </citation>
    <scope>NUCLEOTIDE SEQUENCE [LARGE SCALE GENOMIC DNA]</scope>
    <source>
        <strain evidence="7 8">W8131</strain>
    </source>
</reference>
<evidence type="ECO:0000256" key="4">
    <source>
        <dbReference type="HAMAP-Rule" id="MF_00925"/>
    </source>
</evidence>
<organism evidence="7 8">
    <name type="scientific">Gilliamella apicola</name>
    <dbReference type="NCBI Taxonomy" id="1196095"/>
    <lineage>
        <taxon>Bacteria</taxon>
        <taxon>Pseudomonadati</taxon>
        <taxon>Pseudomonadota</taxon>
        <taxon>Gammaproteobacteria</taxon>
        <taxon>Orbales</taxon>
        <taxon>Orbaceae</taxon>
        <taxon>Gilliamella</taxon>
    </lineage>
</organism>
<dbReference type="InterPro" id="IPR037873">
    <property type="entry name" value="BamE-like"/>
</dbReference>
<dbReference type="HAMAP" id="MF_00925">
    <property type="entry name" value="OM_assembly_BamE"/>
    <property type="match status" value="1"/>
</dbReference>